<dbReference type="EMBL" id="CABPRZ010000006">
    <property type="protein sequence ID" value="VVD97149.1"/>
    <property type="molecule type" value="Genomic_DNA"/>
</dbReference>
<sequence>MSVAGRTLLVEIAVTLKVGRQTLAKLQALGFAAVEIDLGRDRPANIGELAAVLFGHDSRKTWLVNSRQEHLRTRLGGGNAKRNA</sequence>
<dbReference type="Proteomes" id="UP000414233">
    <property type="component" value="Unassembled WGS sequence"/>
</dbReference>
<accession>A0A5E4UFY6</accession>
<evidence type="ECO:0000313" key="2">
    <source>
        <dbReference type="Proteomes" id="UP000414233"/>
    </source>
</evidence>
<evidence type="ECO:0000313" key="1">
    <source>
        <dbReference type="EMBL" id="VVD97149.1"/>
    </source>
</evidence>
<dbReference type="AlphaFoldDB" id="A0A5E4UFY6"/>
<reference evidence="1 2" key="1">
    <citation type="submission" date="2019-08" db="EMBL/GenBank/DDBJ databases">
        <authorList>
            <person name="Peeters C."/>
        </authorList>
    </citation>
    <scope>NUCLEOTIDE SEQUENCE [LARGE SCALE GENOMIC DNA]</scope>
    <source>
        <strain evidence="1 2">LMG 30175</strain>
    </source>
</reference>
<keyword evidence="2" id="KW-1185">Reference proteome</keyword>
<gene>
    <name evidence="1" type="ORF">PTE30175_01864</name>
</gene>
<organism evidence="1 2">
    <name type="scientific">Pandoraea terrae</name>
    <dbReference type="NCBI Taxonomy" id="1537710"/>
    <lineage>
        <taxon>Bacteria</taxon>
        <taxon>Pseudomonadati</taxon>
        <taxon>Pseudomonadota</taxon>
        <taxon>Betaproteobacteria</taxon>
        <taxon>Burkholderiales</taxon>
        <taxon>Burkholderiaceae</taxon>
        <taxon>Pandoraea</taxon>
    </lineage>
</organism>
<name>A0A5E4UFY6_9BURK</name>
<proteinExistence type="predicted"/>
<protein>
    <submittedName>
        <fullName evidence="1">Uncharacterized protein</fullName>
    </submittedName>
</protein>